<keyword evidence="6" id="KW-0067">ATP-binding</keyword>
<accession>A0A8J7YTW1</accession>
<reference evidence="11" key="1">
    <citation type="submission" date="2021-04" db="EMBL/GenBank/DDBJ databases">
        <title>Genomic insights into ecological role and evolution of a novel Thermoplasmata order Candidatus Sysuiplasmatales.</title>
        <authorList>
            <person name="Yuan Y."/>
        </authorList>
    </citation>
    <scope>NUCLEOTIDE SEQUENCE</scope>
    <source>
        <strain evidence="11">YP2-bin.285</strain>
    </source>
</reference>
<name>A0A8J7YTW1_9ARCH</name>
<dbReference type="GO" id="GO:0002161">
    <property type="term" value="F:aminoacyl-tRNA deacylase activity"/>
    <property type="evidence" value="ECO:0007669"/>
    <property type="project" value="TreeGrafter"/>
</dbReference>
<evidence type="ECO:0000259" key="10">
    <source>
        <dbReference type="PROSITE" id="PS50860"/>
    </source>
</evidence>
<dbReference type="PROSITE" id="PS50860">
    <property type="entry name" value="AA_TRNA_LIGASE_II_ALA"/>
    <property type="match status" value="1"/>
</dbReference>
<dbReference type="InterPro" id="IPR018164">
    <property type="entry name" value="Ala-tRNA-synth_IIc_N"/>
</dbReference>
<proteinExistence type="inferred from homology"/>
<dbReference type="InterPro" id="IPR018162">
    <property type="entry name" value="Ala-tRNA-ligase_IIc_anticod-bd"/>
</dbReference>
<dbReference type="GO" id="GO:0004813">
    <property type="term" value="F:alanine-tRNA ligase activity"/>
    <property type="evidence" value="ECO:0007669"/>
    <property type="project" value="UniProtKB-EC"/>
</dbReference>
<dbReference type="GO" id="GO:0005524">
    <property type="term" value="F:ATP binding"/>
    <property type="evidence" value="ECO:0007669"/>
    <property type="project" value="UniProtKB-KW"/>
</dbReference>
<keyword evidence="8" id="KW-0648">Protein biosynthesis</keyword>
<evidence type="ECO:0000313" key="11">
    <source>
        <dbReference type="EMBL" id="MBX8632588.1"/>
    </source>
</evidence>
<feature type="non-terminal residue" evidence="11">
    <location>
        <position position="382"/>
    </location>
</feature>
<dbReference type="GO" id="GO:0005737">
    <property type="term" value="C:cytoplasm"/>
    <property type="evidence" value="ECO:0007669"/>
    <property type="project" value="InterPro"/>
</dbReference>
<comment type="caution">
    <text evidence="11">The sequence shown here is derived from an EMBL/GenBank/DDBJ whole genome shotgun (WGS) entry which is preliminary data.</text>
</comment>
<dbReference type="EMBL" id="JAGVSJ010000038">
    <property type="protein sequence ID" value="MBX8632588.1"/>
    <property type="molecule type" value="Genomic_DNA"/>
</dbReference>
<sequence length="382" mass="44056">MDKKEYELQYFHDEGFERRICTSCGRPFWTLGESRLCGEPPCVEYTFLGRSPMRKRLGLSEMREEFLSFMESQGHTRIKRYPIVARWRTDVFFVQASIYNFQPWVLNRTVEPPANPLTMSQPCARFVDIDNVGRTGRHFTLFEMMTHTCFNTPERFIYFKDRTAQLCQEFLTKDLGIRSELITYKEDDWAGGGNSGPCFEVLVEGSEVATLVFMMYSDRDGKSVPMDMTVVDTGYGLERLAWVSQGSPSAYEAVFGKVLDELKEDLGIESDDRIMSEYSRIAGLMDAKTPGAIRQTRETVARNMGLSIEELLRKIMPLENLYVLLDHTRSLSVMLNDGEMPPNVKEGYFARLLIRRAMRALGNLKAKAKLSEIVERQIDYWQ</sequence>
<evidence type="ECO:0000256" key="1">
    <source>
        <dbReference type="ARBA" id="ARBA00008226"/>
    </source>
</evidence>
<dbReference type="GO" id="GO:0000049">
    <property type="term" value="F:tRNA binding"/>
    <property type="evidence" value="ECO:0007669"/>
    <property type="project" value="UniProtKB-KW"/>
</dbReference>
<protein>
    <recommendedName>
        <fullName evidence="2">alanine--tRNA ligase</fullName>
        <ecNumber evidence="2">6.1.1.7</ecNumber>
    </recommendedName>
</protein>
<dbReference type="EC" id="6.1.1.7" evidence="2"/>
<organism evidence="11 12">
    <name type="scientific">Candidatus Sysuiplasma superficiale</name>
    <dbReference type="NCBI Taxonomy" id="2823368"/>
    <lineage>
        <taxon>Archaea</taxon>
        <taxon>Methanobacteriati</taxon>
        <taxon>Thermoplasmatota</taxon>
        <taxon>Thermoplasmata</taxon>
        <taxon>Candidatus Sysuiplasmatales</taxon>
        <taxon>Candidatus Sysuiplasmataceae</taxon>
        <taxon>Candidatus Sysuiplasma</taxon>
    </lineage>
</organism>
<evidence type="ECO:0000256" key="3">
    <source>
        <dbReference type="ARBA" id="ARBA00022555"/>
    </source>
</evidence>
<dbReference type="Gene3D" id="3.30.930.10">
    <property type="entry name" value="Bira Bifunctional Protein, Domain 2"/>
    <property type="match status" value="1"/>
</dbReference>
<evidence type="ECO:0000256" key="5">
    <source>
        <dbReference type="ARBA" id="ARBA00022741"/>
    </source>
</evidence>
<keyword evidence="4 11" id="KW-0436">Ligase</keyword>
<dbReference type="PRINTS" id="PR00980">
    <property type="entry name" value="TRNASYNTHALA"/>
</dbReference>
<evidence type="ECO:0000256" key="4">
    <source>
        <dbReference type="ARBA" id="ARBA00022598"/>
    </source>
</evidence>
<gene>
    <name evidence="11" type="ORF">J9259_08780</name>
</gene>
<feature type="domain" description="Alanyl-transfer RNA synthetases family profile" evidence="10">
    <location>
        <begin position="57"/>
        <end position="382"/>
    </location>
</feature>
<evidence type="ECO:0000256" key="2">
    <source>
        <dbReference type="ARBA" id="ARBA00013168"/>
    </source>
</evidence>
<dbReference type="SUPFAM" id="SSF101353">
    <property type="entry name" value="Putative anticodon-binding domain of alanyl-tRNA synthetase (AlaRS)"/>
    <property type="match status" value="1"/>
</dbReference>
<dbReference type="Proteomes" id="UP000716004">
    <property type="component" value="Unassembled WGS sequence"/>
</dbReference>
<dbReference type="GO" id="GO:0006419">
    <property type="term" value="P:alanyl-tRNA aminoacylation"/>
    <property type="evidence" value="ECO:0007669"/>
    <property type="project" value="InterPro"/>
</dbReference>
<keyword evidence="9" id="KW-0030">Aminoacyl-tRNA synthetase</keyword>
<dbReference type="InterPro" id="IPR050058">
    <property type="entry name" value="Ala-tRNA_ligase"/>
</dbReference>
<dbReference type="AlphaFoldDB" id="A0A8J7YTW1"/>
<comment type="similarity">
    <text evidence="1">Belongs to the class-II aminoacyl-tRNA synthetase family.</text>
</comment>
<evidence type="ECO:0000256" key="8">
    <source>
        <dbReference type="ARBA" id="ARBA00022917"/>
    </source>
</evidence>
<dbReference type="InterPro" id="IPR045864">
    <property type="entry name" value="aa-tRNA-synth_II/BPL/LPL"/>
</dbReference>
<keyword evidence="7" id="KW-0694">RNA-binding</keyword>
<evidence type="ECO:0000313" key="12">
    <source>
        <dbReference type="Proteomes" id="UP000716004"/>
    </source>
</evidence>
<keyword evidence="3" id="KW-0820">tRNA-binding</keyword>
<keyword evidence="5" id="KW-0547">Nucleotide-binding</keyword>
<dbReference type="SUPFAM" id="SSF55681">
    <property type="entry name" value="Class II aaRS and biotin synthetases"/>
    <property type="match status" value="1"/>
</dbReference>
<evidence type="ECO:0000256" key="7">
    <source>
        <dbReference type="ARBA" id="ARBA00022884"/>
    </source>
</evidence>
<evidence type="ECO:0000256" key="9">
    <source>
        <dbReference type="ARBA" id="ARBA00023146"/>
    </source>
</evidence>
<dbReference type="InterPro" id="IPR018165">
    <property type="entry name" value="Ala-tRNA-synth_IIc_core"/>
</dbReference>
<dbReference type="Pfam" id="PF01411">
    <property type="entry name" value="tRNA-synt_2c"/>
    <property type="match status" value="1"/>
</dbReference>
<dbReference type="PANTHER" id="PTHR11777">
    <property type="entry name" value="ALANYL-TRNA SYNTHETASE"/>
    <property type="match status" value="1"/>
</dbReference>
<dbReference type="PANTHER" id="PTHR11777:SF9">
    <property type="entry name" value="ALANINE--TRNA LIGASE, CYTOPLASMIC"/>
    <property type="match status" value="1"/>
</dbReference>
<evidence type="ECO:0000256" key="6">
    <source>
        <dbReference type="ARBA" id="ARBA00022840"/>
    </source>
</evidence>
<dbReference type="InterPro" id="IPR002318">
    <property type="entry name" value="Ala-tRNA-lgiase_IIc"/>
</dbReference>